<comment type="caution">
    <text evidence="3">The sequence shown here is derived from an EMBL/GenBank/DDBJ whole genome shotgun (WGS) entry which is preliminary data.</text>
</comment>
<reference evidence="3 4" key="1">
    <citation type="submission" date="2024-06" db="EMBL/GenBank/DDBJ databases">
        <title>The Natural Products Discovery Center: Release of the First 8490 Sequenced Strains for Exploring Actinobacteria Biosynthetic Diversity.</title>
        <authorList>
            <person name="Kalkreuter E."/>
            <person name="Kautsar S.A."/>
            <person name="Yang D."/>
            <person name="Bader C.D."/>
            <person name="Teijaro C.N."/>
            <person name="Fluegel L."/>
            <person name="Davis C.M."/>
            <person name="Simpson J.R."/>
            <person name="Lauterbach L."/>
            <person name="Steele A.D."/>
            <person name="Gui C."/>
            <person name="Meng S."/>
            <person name="Li G."/>
            <person name="Viehrig K."/>
            <person name="Ye F."/>
            <person name="Su P."/>
            <person name="Kiefer A.F."/>
            <person name="Nichols A."/>
            <person name="Cepeda A.J."/>
            <person name="Yan W."/>
            <person name="Fan B."/>
            <person name="Jiang Y."/>
            <person name="Adhikari A."/>
            <person name="Zheng C.-J."/>
            <person name="Schuster L."/>
            <person name="Cowan T.M."/>
            <person name="Smanski M.J."/>
            <person name="Chevrette M.G."/>
            <person name="De Carvalho L.P.S."/>
            <person name="Shen B."/>
        </authorList>
    </citation>
    <scope>NUCLEOTIDE SEQUENCE [LARGE SCALE GENOMIC DNA]</scope>
    <source>
        <strain evidence="3 4">NPDC050100</strain>
    </source>
</reference>
<dbReference type="InterPro" id="IPR000600">
    <property type="entry name" value="ROK"/>
</dbReference>
<dbReference type="PANTHER" id="PTHR18964:SF169">
    <property type="entry name" value="N-ACETYLMANNOSAMINE KINASE"/>
    <property type="match status" value="1"/>
</dbReference>
<feature type="region of interest" description="Disordered" evidence="2">
    <location>
        <begin position="203"/>
        <end position="225"/>
    </location>
</feature>
<dbReference type="PROSITE" id="PS01125">
    <property type="entry name" value="ROK"/>
    <property type="match status" value="1"/>
</dbReference>
<dbReference type="SUPFAM" id="SSF53067">
    <property type="entry name" value="Actin-like ATPase domain"/>
    <property type="match status" value="1"/>
</dbReference>
<organism evidence="3 4">
    <name type="scientific">Microtetraspora glauca</name>
    <dbReference type="NCBI Taxonomy" id="1996"/>
    <lineage>
        <taxon>Bacteria</taxon>
        <taxon>Bacillati</taxon>
        <taxon>Actinomycetota</taxon>
        <taxon>Actinomycetes</taxon>
        <taxon>Streptosporangiales</taxon>
        <taxon>Streptosporangiaceae</taxon>
        <taxon>Microtetraspora</taxon>
    </lineage>
</organism>
<protein>
    <submittedName>
        <fullName evidence="3">ROK family protein</fullName>
    </submittedName>
</protein>
<comment type="similarity">
    <text evidence="1">Belongs to the ROK (NagC/XylR) family.</text>
</comment>
<evidence type="ECO:0000256" key="1">
    <source>
        <dbReference type="ARBA" id="ARBA00006479"/>
    </source>
</evidence>
<dbReference type="Gene3D" id="3.30.420.40">
    <property type="match status" value="2"/>
</dbReference>
<dbReference type="Pfam" id="PF00480">
    <property type="entry name" value="ROK"/>
    <property type="match status" value="1"/>
</dbReference>
<evidence type="ECO:0000313" key="4">
    <source>
        <dbReference type="Proteomes" id="UP001551675"/>
    </source>
</evidence>
<proteinExistence type="inferred from homology"/>
<keyword evidence="4" id="KW-1185">Reference proteome</keyword>
<sequence>MTASRRVVLALDIGGTKFAAALVREDGSMSARAEIPVGPDPAATLDEVVRLVAVPGLAGVGIGSAGPLDAVAGTVSPVNIPLWRDFPLAEAVGELVPGVPVRLAGDAQCMALGEWWRGRPGREPYRNLLGIVVSTGVGGGLVIDGVPYLGPTGNAGHIGHITVDRGGEPCPCGGAGCVETFASGPSMVRWALARGWIPDGVAPDAPAAPGAPGAQAAPGALAAADAPDTADARDTLVAGTPDARLLARDAARGNPIARLAFQRAADALGTAILSAAALFDLDNVVIGGGVSAAGPTLLDPVRQAIAREAGLGFLRRLRVAPTTLARDAGLYGAAALALPP</sequence>
<evidence type="ECO:0000313" key="3">
    <source>
        <dbReference type="EMBL" id="MEV0972688.1"/>
    </source>
</evidence>
<accession>A0ABV3GM23</accession>
<dbReference type="Proteomes" id="UP001551675">
    <property type="component" value="Unassembled WGS sequence"/>
</dbReference>
<name>A0ABV3GM23_MICGL</name>
<evidence type="ECO:0000256" key="2">
    <source>
        <dbReference type="SAM" id="MobiDB-lite"/>
    </source>
</evidence>
<dbReference type="EMBL" id="JBFALK010000018">
    <property type="protein sequence ID" value="MEV0972688.1"/>
    <property type="molecule type" value="Genomic_DNA"/>
</dbReference>
<dbReference type="PANTHER" id="PTHR18964">
    <property type="entry name" value="ROK (REPRESSOR, ORF, KINASE) FAMILY"/>
    <property type="match status" value="1"/>
</dbReference>
<dbReference type="InterPro" id="IPR049874">
    <property type="entry name" value="ROK_cs"/>
</dbReference>
<dbReference type="RefSeq" id="WP_358137994.1">
    <property type="nucleotide sequence ID" value="NZ_JBFALK010000018.1"/>
</dbReference>
<gene>
    <name evidence="3" type="ORF">AB0I59_29135</name>
</gene>
<dbReference type="InterPro" id="IPR043129">
    <property type="entry name" value="ATPase_NBD"/>
</dbReference>